<dbReference type="InterPro" id="IPR013545">
    <property type="entry name" value="T2SS_protein-GspG_C"/>
</dbReference>
<dbReference type="SUPFAM" id="SSF54523">
    <property type="entry name" value="Pili subunits"/>
    <property type="match status" value="1"/>
</dbReference>
<dbReference type="AlphaFoldDB" id="A0A7M3MDW0"/>
<evidence type="ECO:0000313" key="3">
    <source>
        <dbReference type="EMBL" id="TVM16919.1"/>
    </source>
</evidence>
<dbReference type="EMBL" id="QMIE01000009">
    <property type="protein sequence ID" value="TVM16919.1"/>
    <property type="molecule type" value="Genomic_DNA"/>
</dbReference>
<keyword evidence="4" id="KW-1185">Reference proteome</keyword>
<evidence type="ECO:0000313" key="4">
    <source>
        <dbReference type="Proteomes" id="UP000448292"/>
    </source>
</evidence>
<dbReference type="Pfam" id="PF08334">
    <property type="entry name" value="T2SSG"/>
    <property type="match status" value="1"/>
</dbReference>
<dbReference type="OrthoDB" id="5432593at2"/>
<dbReference type="Gene3D" id="3.30.700.10">
    <property type="entry name" value="Glycoprotein, Type 4 Pilin"/>
    <property type="match status" value="1"/>
</dbReference>
<dbReference type="InterPro" id="IPR045584">
    <property type="entry name" value="Pilin-like"/>
</dbReference>
<gene>
    <name evidence="3" type="ORF">DPQ33_10980</name>
</gene>
<reference evidence="3 4" key="1">
    <citation type="submission" date="2018-06" db="EMBL/GenBank/DDBJ databases">
        <title>Complete genome of Desulfovibrio indonesiensis P37SLT.</title>
        <authorList>
            <person name="Crispim J.S."/>
            <person name="Vidigal P.M.P."/>
            <person name="Silva L.C.F."/>
            <person name="Laguardia C.N."/>
            <person name="Araujo L.C."/>
            <person name="Dias R.S."/>
            <person name="Sousa M.P."/>
            <person name="Paula S.O."/>
            <person name="Silva C."/>
        </authorList>
    </citation>
    <scope>NUCLEOTIDE SEQUENCE [LARGE SCALE GENOMIC DNA]</scope>
    <source>
        <strain evidence="3 4">P37SLT</strain>
    </source>
</reference>
<evidence type="ECO:0000256" key="1">
    <source>
        <dbReference type="SAM" id="SignalP"/>
    </source>
</evidence>
<organism evidence="3 4">
    <name type="scientific">Oceanidesulfovibrio indonesiensis</name>
    <dbReference type="NCBI Taxonomy" id="54767"/>
    <lineage>
        <taxon>Bacteria</taxon>
        <taxon>Pseudomonadati</taxon>
        <taxon>Thermodesulfobacteriota</taxon>
        <taxon>Desulfovibrionia</taxon>
        <taxon>Desulfovibrionales</taxon>
        <taxon>Desulfovibrionaceae</taxon>
        <taxon>Oceanidesulfovibrio</taxon>
    </lineage>
</organism>
<feature type="signal peptide" evidence="1">
    <location>
        <begin position="1"/>
        <end position="20"/>
    </location>
</feature>
<name>A0A7M3MDW0_9BACT</name>
<sequence length="127" mass="14516">MMQSFVTKLLALGLSLGLIAGNAEDIERFYHEVTAQTLYVVSAMDMRNIGMMLDYEYVRTGRYPDKSRFEDWMRKTFKENQSRELALDVWGTPWEYSTSAKGKTFRLVSAGPDTLHGTDDDLVYTGP</sequence>
<feature type="domain" description="Type II secretion system protein GspG C-terminal" evidence="2">
    <location>
        <begin position="42"/>
        <end position="120"/>
    </location>
</feature>
<evidence type="ECO:0000259" key="2">
    <source>
        <dbReference type="Pfam" id="PF08334"/>
    </source>
</evidence>
<protein>
    <recommendedName>
        <fullName evidence="2">Type II secretion system protein GspG C-terminal domain-containing protein</fullName>
    </recommendedName>
</protein>
<dbReference type="Proteomes" id="UP000448292">
    <property type="component" value="Unassembled WGS sequence"/>
</dbReference>
<keyword evidence="1" id="KW-0732">Signal</keyword>
<feature type="chain" id="PRO_5029716227" description="Type II secretion system protein GspG C-terminal domain-containing protein" evidence="1">
    <location>
        <begin position="21"/>
        <end position="127"/>
    </location>
</feature>
<accession>A0A7M3MDW0</accession>
<comment type="caution">
    <text evidence="3">The sequence shown here is derived from an EMBL/GenBank/DDBJ whole genome shotgun (WGS) entry which is preliminary data.</text>
</comment>
<proteinExistence type="predicted"/>